<proteinExistence type="inferred from homology"/>
<dbReference type="WBParaSite" id="ACRNAN_scaffold4173.g14460.t2">
    <property type="protein sequence ID" value="ACRNAN_scaffold4173.g14460.t2"/>
    <property type="gene ID" value="ACRNAN_scaffold4173.g14460"/>
</dbReference>
<evidence type="ECO:0000313" key="8">
    <source>
        <dbReference type="Proteomes" id="UP000887540"/>
    </source>
</evidence>
<dbReference type="Pfam" id="PF08242">
    <property type="entry name" value="Methyltransf_12"/>
    <property type="match status" value="1"/>
</dbReference>
<dbReference type="InterPro" id="IPR001678">
    <property type="entry name" value="MeTrfase_RsmB-F_NOP2_dom"/>
</dbReference>
<dbReference type="Pfam" id="PF01189">
    <property type="entry name" value="Methyltr_RsmB-F"/>
    <property type="match status" value="1"/>
</dbReference>
<dbReference type="Proteomes" id="UP000887540">
    <property type="component" value="Unplaced"/>
</dbReference>
<dbReference type="Pfam" id="PF21148">
    <property type="entry name" value="NSUN5_fdxn-like"/>
    <property type="match status" value="1"/>
</dbReference>
<dbReference type="InterPro" id="IPR029063">
    <property type="entry name" value="SAM-dependent_MTases_sf"/>
</dbReference>
<dbReference type="PRINTS" id="PR02008">
    <property type="entry name" value="RCMTFAMILY"/>
</dbReference>
<keyword evidence="4 6" id="KW-0949">S-adenosyl-L-methionine</keyword>
<dbReference type="InterPro" id="IPR049561">
    <property type="entry name" value="NSUN5_7_fdxn-like"/>
</dbReference>
<dbReference type="PROSITE" id="PS51686">
    <property type="entry name" value="SAM_MT_RSMB_NOP"/>
    <property type="match status" value="1"/>
</dbReference>
<evidence type="ECO:0000259" key="7">
    <source>
        <dbReference type="PROSITE" id="PS51686"/>
    </source>
</evidence>
<keyword evidence="5 6" id="KW-0694">RNA-binding</keyword>
<comment type="similarity">
    <text evidence="1">Belongs to the methyltransferase superfamily. METL family.</text>
</comment>
<dbReference type="PANTHER" id="PTHR22809">
    <property type="entry name" value="METHYLTRANSFERASE-RELATED"/>
    <property type="match status" value="1"/>
</dbReference>
<keyword evidence="2 6" id="KW-0489">Methyltransferase</keyword>
<dbReference type="GO" id="GO:0001510">
    <property type="term" value="P:RNA methylation"/>
    <property type="evidence" value="ECO:0007669"/>
    <property type="project" value="InterPro"/>
</dbReference>
<feature type="binding site" evidence="6">
    <location>
        <position position="558"/>
    </location>
    <ligand>
        <name>S-adenosyl-L-methionine</name>
        <dbReference type="ChEBI" id="CHEBI:59789"/>
    </ligand>
</feature>
<evidence type="ECO:0000256" key="5">
    <source>
        <dbReference type="ARBA" id="ARBA00022884"/>
    </source>
</evidence>
<feature type="domain" description="SAM-dependent MTase RsmB/NOP-type" evidence="7">
    <location>
        <begin position="373"/>
        <end position="681"/>
    </location>
</feature>
<dbReference type="InterPro" id="IPR049560">
    <property type="entry name" value="MeTrfase_RsmB-F_NOP2_cat"/>
</dbReference>
<evidence type="ECO:0000256" key="1">
    <source>
        <dbReference type="ARBA" id="ARBA00009725"/>
    </source>
</evidence>
<keyword evidence="8" id="KW-1185">Reference proteome</keyword>
<comment type="similarity">
    <text evidence="6">Belongs to the class I-like SAM-binding methyltransferase superfamily. RsmB/NOP family.</text>
</comment>
<name>A0A914DUG0_9BILA</name>
<organism evidence="8 9">
    <name type="scientific">Acrobeloides nanus</name>
    <dbReference type="NCBI Taxonomy" id="290746"/>
    <lineage>
        <taxon>Eukaryota</taxon>
        <taxon>Metazoa</taxon>
        <taxon>Ecdysozoa</taxon>
        <taxon>Nematoda</taxon>
        <taxon>Chromadorea</taxon>
        <taxon>Rhabditida</taxon>
        <taxon>Tylenchina</taxon>
        <taxon>Cephalobomorpha</taxon>
        <taxon>Cephaloboidea</taxon>
        <taxon>Cephalobidae</taxon>
        <taxon>Acrobeloides</taxon>
    </lineage>
</organism>
<dbReference type="InterPro" id="IPR013217">
    <property type="entry name" value="Methyltransf_12"/>
</dbReference>
<keyword evidence="3 6" id="KW-0808">Transferase</keyword>
<dbReference type="InterPro" id="IPR026113">
    <property type="entry name" value="METTL2/6/8-like"/>
</dbReference>
<sequence length="682" mass="78045">MSETNKPERPPREDPFGQRYLRDESTVFEYNAWDNVEWPEEQEILVQQKIEKQKSEAIDEAKAESLIVQPANQWESFYTTHENNFFKDRMWLTREFPELFEVIEDKPVIRVLDVGCGVGNTTFPLLQANERLSMFSCDFSSAAIEILRKNPLYDSNRCSAFVCDITEEIDAIPPESLDFILCIYVLSAIPPEKTSQAIRNLVRLLRPGGCIMLKDYGRYDLVQLRFKSQRFIKDNFYCRGDGTLVYFFTSEELDQLFTSAGLKKKENFVDKRLIVNRGKKNKKLLLRLCCETLKYRPYLEKVLNATGVRKILNLAGINGNRSLALVLLYEFLLGRSFAKVGDPLKSIILSVEKEIRLQESHLSEVGETPESVKIESVSNIIPRYARINSVLTSPELAIEELENLGWTVGKIKRHASMKRFKKKVREMELQTIYKDPHIDNLLIFRPGTDLHENPLVLDGRLVLQDKASCLSAFLLNPTPSSVVFDVCAAPGMKTSHLSALMENRGKIYAFDRDRNRAAELENTIHRLGVSIAQAIHMDFLKVDVYEKKFAKVKFAIVDPPCSGSGMAKRLDFMESVENVDERRLKSLSNLQSMILKHALKLPNLERLVYSTCSIHEAENEKVVAEAISDPVISGRFELVHAFPEWKHRGLSSTYEFGEKCLRADPQTDLTNGFFVALFQARK</sequence>
<feature type="binding site" evidence="6">
    <location>
        <position position="538"/>
    </location>
    <ligand>
        <name>S-adenosyl-L-methionine</name>
        <dbReference type="ChEBI" id="CHEBI:59789"/>
    </ligand>
</feature>
<feature type="binding site" evidence="6">
    <location>
        <position position="511"/>
    </location>
    <ligand>
        <name>S-adenosyl-L-methionine</name>
        <dbReference type="ChEBI" id="CHEBI:59789"/>
    </ligand>
</feature>
<dbReference type="PANTHER" id="PTHR22809:SF11">
    <property type="entry name" value="TRNA N(3)-METHYLCYTIDINE METHYLTRANSFERASE METTL2"/>
    <property type="match status" value="1"/>
</dbReference>
<evidence type="ECO:0000256" key="4">
    <source>
        <dbReference type="ARBA" id="ARBA00022691"/>
    </source>
</evidence>
<accession>A0A914DUG0</accession>
<dbReference type="InterPro" id="IPR048889">
    <property type="entry name" value="NSUN5_RCM1_N"/>
</dbReference>
<dbReference type="AlphaFoldDB" id="A0A914DUG0"/>
<comment type="caution">
    <text evidence="6">Lacks conserved residue(s) required for the propagation of feature annotation.</text>
</comment>
<dbReference type="Gene3D" id="3.40.50.150">
    <property type="entry name" value="Vaccinia Virus protein VP39"/>
    <property type="match status" value="2"/>
</dbReference>
<evidence type="ECO:0000256" key="2">
    <source>
        <dbReference type="ARBA" id="ARBA00022603"/>
    </source>
</evidence>
<dbReference type="Gene3D" id="3.30.70.1170">
    <property type="entry name" value="Sun protein, domain 3"/>
    <property type="match status" value="1"/>
</dbReference>
<reference evidence="9" key="1">
    <citation type="submission" date="2022-11" db="UniProtKB">
        <authorList>
            <consortium name="WormBaseParasite"/>
        </authorList>
    </citation>
    <scope>IDENTIFICATION</scope>
</reference>
<feature type="active site" description="Nucleophile" evidence="6">
    <location>
        <position position="612"/>
    </location>
</feature>
<evidence type="ECO:0000256" key="3">
    <source>
        <dbReference type="ARBA" id="ARBA00022679"/>
    </source>
</evidence>
<dbReference type="GO" id="GO:0052735">
    <property type="term" value="F:tRNA (cytidine-3-)-methyltransferase activity"/>
    <property type="evidence" value="ECO:0007669"/>
    <property type="project" value="TreeGrafter"/>
</dbReference>
<dbReference type="GO" id="GO:0003723">
    <property type="term" value="F:RNA binding"/>
    <property type="evidence" value="ECO:0007669"/>
    <property type="project" value="UniProtKB-UniRule"/>
</dbReference>
<dbReference type="CDD" id="cd02440">
    <property type="entry name" value="AdoMet_MTases"/>
    <property type="match status" value="1"/>
</dbReference>
<evidence type="ECO:0000256" key="6">
    <source>
        <dbReference type="PROSITE-ProRule" id="PRU01023"/>
    </source>
</evidence>
<dbReference type="Pfam" id="PF21153">
    <property type="entry name" value="NSUN5_N"/>
    <property type="match status" value="1"/>
</dbReference>
<evidence type="ECO:0000313" key="9">
    <source>
        <dbReference type="WBParaSite" id="ACRNAN_scaffold4173.g14460.t2"/>
    </source>
</evidence>
<dbReference type="SUPFAM" id="SSF53335">
    <property type="entry name" value="S-adenosyl-L-methionine-dependent methyltransferases"/>
    <property type="match status" value="2"/>
</dbReference>
<dbReference type="InterPro" id="IPR023267">
    <property type="entry name" value="RCMT"/>
</dbReference>
<protein>
    <submittedName>
        <fullName evidence="9">SAM-dependent MTase RsmB/NOP-type domain-containing protein</fullName>
    </submittedName>
</protein>